<protein>
    <submittedName>
        <fullName evidence="2">Uncharacterized protein</fullName>
    </submittedName>
</protein>
<dbReference type="RefSeq" id="XP_007913916.1">
    <property type="nucleotide sequence ID" value="XM_007915725.1"/>
</dbReference>
<feature type="compositionally biased region" description="Basic and acidic residues" evidence="1">
    <location>
        <begin position="71"/>
        <end position="85"/>
    </location>
</feature>
<accession>R8BPR0</accession>
<dbReference type="GeneID" id="19323484"/>
<dbReference type="EMBL" id="KB933008">
    <property type="protein sequence ID" value="EOO01332.1"/>
    <property type="molecule type" value="Genomic_DNA"/>
</dbReference>
<dbReference type="KEGG" id="tmn:UCRPA7_3162"/>
<proteinExistence type="predicted"/>
<gene>
    <name evidence="2" type="ORF">UCRPA7_3162</name>
</gene>
<dbReference type="HOGENOM" id="CLU_832049_0_0_1"/>
<dbReference type="AlphaFoldDB" id="R8BPR0"/>
<name>R8BPR0_PHAM7</name>
<reference evidence="3" key="1">
    <citation type="journal article" date="2013" name="Genome Announc.">
        <title>Draft genome sequence of the ascomycete Phaeoacremonium aleophilum strain UCR-PA7, a causal agent of the esca disease complex in grapevines.</title>
        <authorList>
            <person name="Blanco-Ulate B."/>
            <person name="Rolshausen P."/>
            <person name="Cantu D."/>
        </authorList>
    </citation>
    <scope>NUCLEOTIDE SEQUENCE [LARGE SCALE GENOMIC DNA]</scope>
    <source>
        <strain evidence="3">UCR-PA7</strain>
    </source>
</reference>
<keyword evidence="3" id="KW-1185">Reference proteome</keyword>
<dbReference type="Proteomes" id="UP000014074">
    <property type="component" value="Unassembled WGS sequence"/>
</dbReference>
<feature type="region of interest" description="Disordered" evidence="1">
    <location>
        <begin position="174"/>
        <end position="203"/>
    </location>
</feature>
<sequence length="334" mass="36057">MPQAKDYILGTDGKIRAVIILNCTYTGRKKRLQHLSNSSGKNNLELPDKVFKLTMTVLHVATTLEEAEAEVEVKAKKNEDKDSKKTTVSHSTQTNGRSRHHPHLRVDISASNVPITPTSTGCLPLSLHDLDPRLPRHVPIDIPMLDIYVLAKQAAEEQAVADTYHLATMASAAAAEEDSKDDQGDGTSKKDGQVARKPNAGVRHSSLAQIKARCIADYTGKKRFYSTQSRQSNSAHTATHTAAAVTSSLSIKGVPGQGFRGALSRPTAMADPVAVAQRRPPPCLALALALPHLRPHNAAPAPALARAPAMAYRGASLVRRSVTWTSGLSFRRLR</sequence>
<evidence type="ECO:0000313" key="3">
    <source>
        <dbReference type="Proteomes" id="UP000014074"/>
    </source>
</evidence>
<feature type="compositionally biased region" description="Polar residues" evidence="1">
    <location>
        <begin position="86"/>
        <end position="96"/>
    </location>
</feature>
<organism evidence="2 3">
    <name type="scientific">Phaeoacremonium minimum (strain UCR-PA7)</name>
    <name type="common">Esca disease fungus</name>
    <name type="synonym">Togninia minima</name>
    <dbReference type="NCBI Taxonomy" id="1286976"/>
    <lineage>
        <taxon>Eukaryota</taxon>
        <taxon>Fungi</taxon>
        <taxon>Dikarya</taxon>
        <taxon>Ascomycota</taxon>
        <taxon>Pezizomycotina</taxon>
        <taxon>Sordariomycetes</taxon>
        <taxon>Sordariomycetidae</taxon>
        <taxon>Togniniales</taxon>
        <taxon>Togniniaceae</taxon>
        <taxon>Phaeoacremonium</taxon>
    </lineage>
</organism>
<evidence type="ECO:0000256" key="1">
    <source>
        <dbReference type="SAM" id="MobiDB-lite"/>
    </source>
</evidence>
<feature type="compositionally biased region" description="Basic and acidic residues" evidence="1">
    <location>
        <begin position="181"/>
        <end position="194"/>
    </location>
</feature>
<evidence type="ECO:0000313" key="2">
    <source>
        <dbReference type="EMBL" id="EOO01332.1"/>
    </source>
</evidence>
<feature type="region of interest" description="Disordered" evidence="1">
    <location>
        <begin position="68"/>
        <end position="105"/>
    </location>
</feature>